<accession>A0AAD7HP40</accession>
<proteinExistence type="predicted"/>
<gene>
    <name evidence="1" type="ORF">DFH07DRAFT_758772</name>
</gene>
<feature type="non-terminal residue" evidence="1">
    <location>
        <position position="1"/>
    </location>
</feature>
<sequence>ILNRIWVNDPNSRPSSTAYDDTSSLWHHIVTQNPNGSWLTTTKFIVDAWHCISHRSTDVLCCLWCNPALANGLQLDLILVEEDNNGVAHQTRAFSTETVEQLNSWL</sequence>
<dbReference type="EMBL" id="JARJLG010000231">
    <property type="protein sequence ID" value="KAJ7725141.1"/>
    <property type="molecule type" value="Genomic_DNA"/>
</dbReference>
<dbReference type="AlphaFoldDB" id="A0AAD7HP40"/>
<reference evidence="1" key="1">
    <citation type="submission" date="2023-03" db="EMBL/GenBank/DDBJ databases">
        <title>Massive genome expansion in bonnet fungi (Mycena s.s.) driven by repeated elements and novel gene families across ecological guilds.</title>
        <authorList>
            <consortium name="Lawrence Berkeley National Laboratory"/>
            <person name="Harder C.B."/>
            <person name="Miyauchi S."/>
            <person name="Viragh M."/>
            <person name="Kuo A."/>
            <person name="Thoen E."/>
            <person name="Andreopoulos B."/>
            <person name="Lu D."/>
            <person name="Skrede I."/>
            <person name="Drula E."/>
            <person name="Henrissat B."/>
            <person name="Morin E."/>
            <person name="Kohler A."/>
            <person name="Barry K."/>
            <person name="LaButti K."/>
            <person name="Morin E."/>
            <person name="Salamov A."/>
            <person name="Lipzen A."/>
            <person name="Mereny Z."/>
            <person name="Hegedus B."/>
            <person name="Baldrian P."/>
            <person name="Stursova M."/>
            <person name="Weitz H."/>
            <person name="Taylor A."/>
            <person name="Grigoriev I.V."/>
            <person name="Nagy L.G."/>
            <person name="Martin F."/>
            <person name="Kauserud H."/>
        </authorList>
    </citation>
    <scope>NUCLEOTIDE SEQUENCE</scope>
    <source>
        <strain evidence="1">CBHHK188m</strain>
    </source>
</reference>
<organism evidence="1 2">
    <name type="scientific">Mycena maculata</name>
    <dbReference type="NCBI Taxonomy" id="230809"/>
    <lineage>
        <taxon>Eukaryota</taxon>
        <taxon>Fungi</taxon>
        <taxon>Dikarya</taxon>
        <taxon>Basidiomycota</taxon>
        <taxon>Agaricomycotina</taxon>
        <taxon>Agaricomycetes</taxon>
        <taxon>Agaricomycetidae</taxon>
        <taxon>Agaricales</taxon>
        <taxon>Marasmiineae</taxon>
        <taxon>Mycenaceae</taxon>
        <taxon>Mycena</taxon>
    </lineage>
</organism>
<protein>
    <submittedName>
        <fullName evidence="1">Uncharacterized protein</fullName>
    </submittedName>
</protein>
<comment type="caution">
    <text evidence="1">The sequence shown here is derived from an EMBL/GenBank/DDBJ whole genome shotgun (WGS) entry which is preliminary data.</text>
</comment>
<evidence type="ECO:0000313" key="2">
    <source>
        <dbReference type="Proteomes" id="UP001215280"/>
    </source>
</evidence>
<evidence type="ECO:0000313" key="1">
    <source>
        <dbReference type="EMBL" id="KAJ7725141.1"/>
    </source>
</evidence>
<name>A0AAD7HP40_9AGAR</name>
<dbReference type="Proteomes" id="UP001215280">
    <property type="component" value="Unassembled WGS sequence"/>
</dbReference>
<keyword evidence="2" id="KW-1185">Reference proteome</keyword>